<evidence type="ECO:0000256" key="1">
    <source>
        <dbReference type="SAM" id="MobiDB-lite"/>
    </source>
</evidence>
<feature type="region of interest" description="Disordered" evidence="1">
    <location>
        <begin position="99"/>
        <end position="137"/>
    </location>
</feature>
<dbReference type="AlphaFoldDB" id="A0A4C1WND3"/>
<name>A0A4C1WND3_EUMVA</name>
<feature type="compositionally biased region" description="Basic and acidic residues" evidence="1">
    <location>
        <begin position="1"/>
        <end position="12"/>
    </location>
</feature>
<comment type="caution">
    <text evidence="2">The sequence shown here is derived from an EMBL/GenBank/DDBJ whole genome shotgun (WGS) entry which is preliminary data.</text>
</comment>
<evidence type="ECO:0000313" key="3">
    <source>
        <dbReference type="Proteomes" id="UP000299102"/>
    </source>
</evidence>
<reference evidence="2 3" key="1">
    <citation type="journal article" date="2019" name="Commun. Biol.">
        <title>The bagworm genome reveals a unique fibroin gene that provides high tensile strength.</title>
        <authorList>
            <person name="Kono N."/>
            <person name="Nakamura H."/>
            <person name="Ohtoshi R."/>
            <person name="Tomita M."/>
            <person name="Numata K."/>
            <person name="Arakawa K."/>
        </authorList>
    </citation>
    <scope>NUCLEOTIDE SEQUENCE [LARGE SCALE GENOMIC DNA]</scope>
</reference>
<accession>A0A4C1WND3</accession>
<keyword evidence="3" id="KW-1185">Reference proteome</keyword>
<dbReference type="EMBL" id="BGZK01000593">
    <property type="protein sequence ID" value="GBP52012.1"/>
    <property type="molecule type" value="Genomic_DNA"/>
</dbReference>
<organism evidence="2 3">
    <name type="scientific">Eumeta variegata</name>
    <name type="common">Bagworm moth</name>
    <name type="synonym">Eumeta japonica</name>
    <dbReference type="NCBI Taxonomy" id="151549"/>
    <lineage>
        <taxon>Eukaryota</taxon>
        <taxon>Metazoa</taxon>
        <taxon>Ecdysozoa</taxon>
        <taxon>Arthropoda</taxon>
        <taxon>Hexapoda</taxon>
        <taxon>Insecta</taxon>
        <taxon>Pterygota</taxon>
        <taxon>Neoptera</taxon>
        <taxon>Endopterygota</taxon>
        <taxon>Lepidoptera</taxon>
        <taxon>Glossata</taxon>
        <taxon>Ditrysia</taxon>
        <taxon>Tineoidea</taxon>
        <taxon>Psychidae</taxon>
        <taxon>Oiketicinae</taxon>
        <taxon>Eumeta</taxon>
    </lineage>
</organism>
<dbReference type="Proteomes" id="UP000299102">
    <property type="component" value="Unassembled WGS sequence"/>
</dbReference>
<feature type="region of interest" description="Disordered" evidence="1">
    <location>
        <begin position="1"/>
        <end position="37"/>
    </location>
</feature>
<feature type="compositionally biased region" description="Basic and acidic residues" evidence="1">
    <location>
        <begin position="99"/>
        <end position="109"/>
    </location>
</feature>
<proteinExistence type="predicted"/>
<gene>
    <name evidence="2" type="ORF">EVAR_45862_1</name>
</gene>
<feature type="region of interest" description="Disordered" evidence="1">
    <location>
        <begin position="52"/>
        <end position="74"/>
    </location>
</feature>
<evidence type="ECO:0000313" key="2">
    <source>
        <dbReference type="EMBL" id="GBP52012.1"/>
    </source>
</evidence>
<sequence>MQAMKHTADGKSRARQRRRAAPGALDGAALNEKNIGHTRPATAIVRCVNKKQKQKTPIARSRRKKLHGNCGRSSNCDATKLQRLFPGNPMHSRNMLKRTTVERKRERIGSRCARSPSTAARERAARTPRPMTKNITS</sequence>
<protein>
    <submittedName>
        <fullName evidence="2">Uncharacterized protein</fullName>
    </submittedName>
</protein>
<feature type="compositionally biased region" description="Basic residues" evidence="1">
    <location>
        <begin position="52"/>
        <end position="67"/>
    </location>
</feature>